<dbReference type="InterPro" id="IPR000253">
    <property type="entry name" value="FHA_dom"/>
</dbReference>
<dbReference type="SMART" id="SM00240">
    <property type="entry name" value="FHA"/>
    <property type="match status" value="1"/>
</dbReference>
<feature type="domain" description="FHA" evidence="3">
    <location>
        <begin position="134"/>
        <end position="190"/>
    </location>
</feature>
<feature type="compositionally biased region" description="Acidic residues" evidence="2">
    <location>
        <begin position="792"/>
        <end position="802"/>
    </location>
</feature>
<feature type="compositionally biased region" description="Polar residues" evidence="2">
    <location>
        <begin position="585"/>
        <end position="595"/>
    </location>
</feature>
<dbReference type="RefSeq" id="XP_018328575.1">
    <property type="nucleotide sequence ID" value="XM_018473073.2"/>
</dbReference>
<dbReference type="FunCoup" id="A0A1W4X8A8">
    <property type="interactions" value="1618"/>
</dbReference>
<feature type="coiled-coil region" evidence="1">
    <location>
        <begin position="694"/>
        <end position="732"/>
    </location>
</feature>
<dbReference type="Pfam" id="PF00498">
    <property type="entry name" value="FHA"/>
    <property type="match status" value="1"/>
</dbReference>
<dbReference type="Gene3D" id="2.60.200.20">
    <property type="match status" value="1"/>
</dbReference>
<dbReference type="InParanoid" id="A0A1W4X8A8"/>
<feature type="compositionally biased region" description="Basic residues" evidence="2">
    <location>
        <begin position="808"/>
        <end position="820"/>
    </location>
</feature>
<gene>
    <name evidence="5" type="primary">LOC108739252</name>
</gene>
<name>A0A1W4X8A8_AGRPL</name>
<dbReference type="KEGG" id="apln:108739252"/>
<feature type="region of interest" description="Disordered" evidence="2">
    <location>
        <begin position="1"/>
        <end position="27"/>
    </location>
</feature>
<dbReference type="SUPFAM" id="SSF49879">
    <property type="entry name" value="SMAD/FHA domain"/>
    <property type="match status" value="1"/>
</dbReference>
<proteinExistence type="predicted"/>
<dbReference type="AlphaFoldDB" id="A0A1W4X8A8"/>
<organism evidence="4 5">
    <name type="scientific">Agrilus planipennis</name>
    <name type="common">Emerald ash borer</name>
    <name type="synonym">Agrilus marcopoli</name>
    <dbReference type="NCBI Taxonomy" id="224129"/>
    <lineage>
        <taxon>Eukaryota</taxon>
        <taxon>Metazoa</taxon>
        <taxon>Ecdysozoa</taxon>
        <taxon>Arthropoda</taxon>
        <taxon>Hexapoda</taxon>
        <taxon>Insecta</taxon>
        <taxon>Pterygota</taxon>
        <taxon>Neoptera</taxon>
        <taxon>Endopterygota</taxon>
        <taxon>Coleoptera</taxon>
        <taxon>Polyphaga</taxon>
        <taxon>Elateriformia</taxon>
        <taxon>Buprestoidea</taxon>
        <taxon>Buprestidae</taxon>
        <taxon>Agrilinae</taxon>
        <taxon>Agrilus</taxon>
    </lineage>
</organism>
<keyword evidence="4" id="KW-1185">Reference proteome</keyword>
<feature type="compositionally biased region" description="Polar residues" evidence="2">
    <location>
        <begin position="849"/>
        <end position="866"/>
    </location>
</feature>
<evidence type="ECO:0000256" key="2">
    <source>
        <dbReference type="SAM" id="MobiDB-lite"/>
    </source>
</evidence>
<dbReference type="STRING" id="224129.A0A1W4X8A8"/>
<evidence type="ECO:0000313" key="5">
    <source>
        <dbReference type="RefSeq" id="XP_018328575.1"/>
    </source>
</evidence>
<feature type="compositionally biased region" description="Basic and acidic residues" evidence="2">
    <location>
        <begin position="561"/>
        <end position="570"/>
    </location>
</feature>
<reference evidence="5" key="1">
    <citation type="submission" date="2025-08" db="UniProtKB">
        <authorList>
            <consortium name="RefSeq"/>
        </authorList>
    </citation>
    <scope>IDENTIFICATION</scope>
    <source>
        <tissue evidence="5">Entire body</tissue>
    </source>
</reference>
<dbReference type="InterPro" id="IPR008984">
    <property type="entry name" value="SMAD_FHA_dom_sf"/>
</dbReference>
<feature type="compositionally biased region" description="Basic and acidic residues" evidence="2">
    <location>
        <begin position="824"/>
        <end position="840"/>
    </location>
</feature>
<dbReference type="CDD" id="cd19856">
    <property type="entry name" value="DSRM_Kanadaptin"/>
    <property type="match status" value="1"/>
</dbReference>
<feature type="compositionally biased region" description="Low complexity" evidence="2">
    <location>
        <begin position="8"/>
        <end position="19"/>
    </location>
</feature>
<dbReference type="Proteomes" id="UP000192223">
    <property type="component" value="Unplaced"/>
</dbReference>
<dbReference type="GeneID" id="108739252"/>
<dbReference type="InterPro" id="IPR050923">
    <property type="entry name" value="Cell_Proc_Reg/RNA_Proc"/>
</dbReference>
<dbReference type="CDD" id="cd22677">
    <property type="entry name" value="FHA_Kanadaptin"/>
    <property type="match status" value="1"/>
</dbReference>
<keyword evidence="1" id="KW-0175">Coiled coil</keyword>
<feature type="coiled-coil region" evidence="1">
    <location>
        <begin position="230"/>
        <end position="267"/>
    </location>
</feature>
<feature type="region of interest" description="Disordered" evidence="2">
    <location>
        <begin position="558"/>
        <end position="595"/>
    </location>
</feature>
<dbReference type="OrthoDB" id="433755at2759"/>
<dbReference type="PANTHER" id="PTHR23308">
    <property type="entry name" value="NUCLEAR INHIBITOR OF PROTEIN PHOSPHATASE-1"/>
    <property type="match status" value="1"/>
</dbReference>
<protein>
    <submittedName>
        <fullName evidence="5">Kanadaptin</fullName>
    </submittedName>
</protein>
<sequence>MDENVITNEASNSSQAENSVPSPESFKKPLLIGKIGRLPRKIPVYTKTNNVKEDTLDTTNELGKEAEAIHVEKQELRQKSEEGNQLELPVEHPLPYKEPVWSGLPESNGVKYTFEVLKNGVIVETVDLMKKSSWVFGRLPNCDIYMAHPTISRYHAVLQYRSKPDEENSAGFYIYDLSSTHGTFLNKNKIRPRVYARVKVGHMIKLGCSTRNFILTGPEDDTEDESELSVTELKQKRLEELTRREEEEREAKLKAELEEEARLKKEEEKGIDWGMGDDAEDEDVDLSENPYAQTNNEELYISDPKKALRGFMEREGYDLEYDCEEQGFGQFVCRVELPLDDEKGRPIVAEVLHKGKKKEAVVQCALEACRILDRFGVLKQATHESRKRKAKNWEQDDYYDSDEDTFLDRTGTIEKKREKRMNAKIPQKPETYESLVEKEKKLSVQIADLERQLHATNNPNELQSSSTTEEDPLELFMKDLKQSKLDKQTISKLKSELFKLKQEHTQVVKLANIAKPADLPPLISHDEKMKKQEENSHSKVSKLPMFGKRKKVKVQLPQRIEISEENRMQEDGEEEDENEHEQAGNKKQSLDTTVGIPSSSNVNDIVGNSNIAGASNFAVKHISKILKIMNKLKKLAMKEDHMEIYSKTLEAKKRKILQQIRKVSNSELTARQERQISTELERIYKEVIAMTMHKVTVIDQVKDLGRQIKDLNNEVIDELERVKNILAQEEQISDECINSLLTNNVGSSSDDDDVACKNKTKCEKECTPPKKPKDCIASSSTSVESVDNENNSGDEDDDEAMEIDSTLKKKKKKRTQKRSQQKQYKTEIEKQKGYKEDAAKEGYNMWVPPNNQIGDGRTSLNDKLGY</sequence>
<accession>A0A1W4X8A8</accession>
<feature type="compositionally biased region" description="Basic and acidic residues" evidence="2">
    <location>
        <begin position="762"/>
        <end position="774"/>
    </location>
</feature>
<evidence type="ECO:0000313" key="4">
    <source>
        <dbReference type="Proteomes" id="UP000192223"/>
    </source>
</evidence>
<feature type="region of interest" description="Disordered" evidence="2">
    <location>
        <begin position="762"/>
        <end position="866"/>
    </location>
</feature>
<dbReference type="PROSITE" id="PS50006">
    <property type="entry name" value="FHA_DOMAIN"/>
    <property type="match status" value="1"/>
</dbReference>
<evidence type="ECO:0000256" key="1">
    <source>
        <dbReference type="SAM" id="Coils"/>
    </source>
</evidence>
<evidence type="ECO:0000259" key="3">
    <source>
        <dbReference type="PROSITE" id="PS50006"/>
    </source>
</evidence>